<dbReference type="GO" id="GO:0016853">
    <property type="term" value="F:isomerase activity"/>
    <property type="evidence" value="ECO:0007669"/>
    <property type="project" value="UniProtKB-KW"/>
</dbReference>
<evidence type="ECO:0000313" key="1">
    <source>
        <dbReference type="EMBL" id="EUA56878.1"/>
    </source>
</evidence>
<name>X8CN50_MYCXE</name>
<proteinExistence type="predicted"/>
<dbReference type="EC" id="5.1.1.-" evidence="1"/>
<dbReference type="EMBL" id="JAOB01000029">
    <property type="protein sequence ID" value="EUA56878.1"/>
    <property type="molecule type" value="Genomic_DNA"/>
</dbReference>
<reference evidence="1" key="1">
    <citation type="submission" date="2014-01" db="EMBL/GenBank/DDBJ databases">
        <authorList>
            <person name="Brown-Elliot B."/>
            <person name="Wallace R."/>
            <person name="Lenaerts A."/>
            <person name="Ordway D."/>
            <person name="DeGroote M.A."/>
            <person name="Parker T."/>
            <person name="Sizemore C."/>
            <person name="Tallon L.J."/>
            <person name="Sadzewicz L.K."/>
            <person name="Sengamalay N."/>
            <person name="Fraser C.M."/>
            <person name="Hine E."/>
            <person name="Shefchek K.A."/>
            <person name="Das S.P."/>
            <person name="Tettelin H."/>
        </authorList>
    </citation>
    <scope>NUCLEOTIDE SEQUENCE [LARGE SCALE GENOMIC DNA]</scope>
    <source>
        <strain evidence="1">4042</strain>
    </source>
</reference>
<accession>X8CN50</accession>
<gene>
    <name evidence="1" type="ORF">I553_8932</name>
</gene>
<keyword evidence="1" id="KW-0413">Isomerase</keyword>
<sequence>MELNAGTVDSDAGAQLHANWTWAPSALDQAKVSRLSRLWFEPCAASARTCARRRGLTRRTLHPPG</sequence>
<protein>
    <submittedName>
        <fullName evidence="1">Linear gramicidin synthetase subunit D domain protein</fullName>
        <ecNumber evidence="1">5.1.1.-</ecNumber>
    </submittedName>
</protein>
<dbReference type="AlphaFoldDB" id="X8CN50"/>
<organism evidence="1">
    <name type="scientific">Mycobacterium xenopi 4042</name>
    <dbReference type="NCBI Taxonomy" id="1299334"/>
    <lineage>
        <taxon>Bacteria</taxon>
        <taxon>Bacillati</taxon>
        <taxon>Actinomycetota</taxon>
        <taxon>Actinomycetes</taxon>
        <taxon>Mycobacteriales</taxon>
        <taxon>Mycobacteriaceae</taxon>
        <taxon>Mycobacterium</taxon>
    </lineage>
</organism>
<comment type="caution">
    <text evidence="1">The sequence shown here is derived from an EMBL/GenBank/DDBJ whole genome shotgun (WGS) entry which is preliminary data.</text>
</comment>